<evidence type="ECO:0000256" key="2">
    <source>
        <dbReference type="PROSITE-ProRule" id="PRU00723"/>
    </source>
</evidence>
<dbReference type="PROSITE" id="PS50103">
    <property type="entry name" value="ZF_C3H1"/>
    <property type="match status" value="2"/>
</dbReference>
<feature type="zinc finger region" description="C3H1-type" evidence="2">
    <location>
        <begin position="187"/>
        <end position="211"/>
    </location>
</feature>
<dbReference type="Proteomes" id="UP000193986">
    <property type="component" value="Unassembled WGS sequence"/>
</dbReference>
<keyword evidence="1" id="KW-0040">ANK repeat</keyword>
<feature type="compositionally biased region" description="Low complexity" evidence="3">
    <location>
        <begin position="263"/>
        <end position="274"/>
    </location>
</feature>
<dbReference type="InParanoid" id="A0A1Y2B326"/>
<organism evidence="5 6">
    <name type="scientific">Naematelia encephala</name>
    <dbReference type="NCBI Taxonomy" id="71784"/>
    <lineage>
        <taxon>Eukaryota</taxon>
        <taxon>Fungi</taxon>
        <taxon>Dikarya</taxon>
        <taxon>Basidiomycota</taxon>
        <taxon>Agaricomycotina</taxon>
        <taxon>Tremellomycetes</taxon>
        <taxon>Tremellales</taxon>
        <taxon>Naemateliaceae</taxon>
        <taxon>Naematelia</taxon>
    </lineage>
</organism>
<dbReference type="SMART" id="SM00356">
    <property type="entry name" value="ZnF_C3H1"/>
    <property type="match status" value="2"/>
</dbReference>
<feature type="compositionally biased region" description="Polar residues" evidence="3">
    <location>
        <begin position="281"/>
        <end position="293"/>
    </location>
</feature>
<feature type="compositionally biased region" description="Polar residues" evidence="3">
    <location>
        <begin position="695"/>
        <end position="705"/>
    </location>
</feature>
<sequence length="756" mass="79128">MAVEVVASIPAVEEVRDDSLRNGDVEVEAVTTSVESLHVASDSELHRLCAEGNVEEVRAVLSRGLDVLETLDMTTGCTPIVLAIRNNHPEVVRELLQAGAIVPPPGLTSDPLMLSLLYPQGMYGQALYPTFAPNPYSPTGAFFPQGGPEGPRGGYMPFPPPQRKEPSPSQQQQNGNGSGNLPPADVAKTILCRNFPHCKYGASCVFFHPLHQAFFRPGNPNGNGFMPSAFEGGYPAYQPNGMMQAPYFIPNGYAPPPPPAPFQDSSEQQQQHLQPIVSPASHESQIQHQQGQPASDIPDSTPSASVQSPSVVSAGAAPFIPSFQAMSPPPPSQFGLSPLSPSMLASSLPSIPPPEAFFAATSPPSGGLMPLSPQLHMNGAAPSFAPIAHRQSFSQQFGMPPKTFHGKKPSFSGGPRPFSTGRPAAGGNLGSWKDGNPPACAFFSQAKCRNGDFCKFPHLDEQGNDCRHPDVVRGLIPPLPTLSRQPRGMRMMGPGNYGSFDQALRQQQHQQQLQFLQQQRAAVQEGQQQVSDTPSTDTASPGEPTTPAEKLPVHPSVPPKPVASPLPPIARSASQPGVQRVHANGATSRSQSPAPSNVSFHGNGHPRRAGSSTRVPFVNGARSASTGANGGKAAPPQRVPGADEFPALGGLASPSGEKKESGWNKTAAQVLSAPAPVAAKPEPTNGDGESETGKSEANSVTMSSEPDSDAVIVTHKVTGSVETAPTHTQSSASFADAASKVSAPPALDSTPVSVKA</sequence>
<feature type="region of interest" description="Disordered" evidence="3">
    <location>
        <begin position="410"/>
        <end position="430"/>
    </location>
</feature>
<dbReference type="STRING" id="71784.A0A1Y2B326"/>
<proteinExistence type="predicted"/>
<dbReference type="PROSITE" id="PS50297">
    <property type="entry name" value="ANK_REP_REGION"/>
    <property type="match status" value="1"/>
</dbReference>
<dbReference type="InterPro" id="IPR002110">
    <property type="entry name" value="Ankyrin_rpt"/>
</dbReference>
<protein>
    <recommendedName>
        <fullName evidence="4">C3H1-type domain-containing protein</fullName>
    </recommendedName>
</protein>
<keyword evidence="2" id="KW-0862">Zinc</keyword>
<feature type="domain" description="C3H1-type" evidence="4">
    <location>
        <begin position="434"/>
        <end position="461"/>
    </location>
</feature>
<feature type="compositionally biased region" description="Low complexity" evidence="3">
    <location>
        <begin position="300"/>
        <end position="309"/>
    </location>
</feature>
<feature type="compositionally biased region" description="Pro residues" evidence="3">
    <location>
        <begin position="555"/>
        <end position="568"/>
    </location>
</feature>
<dbReference type="AlphaFoldDB" id="A0A1Y2B326"/>
<evidence type="ECO:0000313" key="5">
    <source>
        <dbReference type="EMBL" id="ORY28485.1"/>
    </source>
</evidence>
<dbReference type="SMART" id="SM00248">
    <property type="entry name" value="ANK"/>
    <property type="match status" value="2"/>
</dbReference>
<comment type="caution">
    <text evidence="5">The sequence shown here is derived from an EMBL/GenBank/DDBJ whole genome shotgun (WGS) entry which is preliminary data.</text>
</comment>
<evidence type="ECO:0000259" key="4">
    <source>
        <dbReference type="PROSITE" id="PS50103"/>
    </source>
</evidence>
<feature type="compositionally biased region" description="Polar residues" evidence="3">
    <location>
        <begin position="585"/>
        <end position="600"/>
    </location>
</feature>
<dbReference type="EMBL" id="MCFC01000031">
    <property type="protein sequence ID" value="ORY28485.1"/>
    <property type="molecule type" value="Genomic_DNA"/>
</dbReference>
<evidence type="ECO:0000256" key="1">
    <source>
        <dbReference type="PROSITE-ProRule" id="PRU00023"/>
    </source>
</evidence>
<feature type="compositionally biased region" description="Low complexity" evidence="3">
    <location>
        <begin position="167"/>
        <end position="182"/>
    </location>
</feature>
<feature type="zinc finger region" description="C3H1-type" evidence="2">
    <location>
        <begin position="434"/>
        <end position="461"/>
    </location>
</feature>
<dbReference type="OrthoDB" id="20872at2759"/>
<feature type="compositionally biased region" description="Low complexity" evidence="3">
    <location>
        <begin position="518"/>
        <end position="530"/>
    </location>
</feature>
<keyword evidence="6" id="KW-1185">Reference proteome</keyword>
<dbReference type="InterPro" id="IPR000571">
    <property type="entry name" value="Znf_CCCH"/>
</dbReference>
<dbReference type="PROSITE" id="PS50088">
    <property type="entry name" value="ANK_REPEAT"/>
    <property type="match status" value="1"/>
</dbReference>
<evidence type="ECO:0000256" key="3">
    <source>
        <dbReference type="SAM" id="MobiDB-lite"/>
    </source>
</evidence>
<dbReference type="Pfam" id="PF00023">
    <property type="entry name" value="Ank"/>
    <property type="match status" value="1"/>
</dbReference>
<gene>
    <name evidence="5" type="ORF">BCR39DRAFT_534866</name>
</gene>
<evidence type="ECO:0000313" key="6">
    <source>
        <dbReference type="Proteomes" id="UP000193986"/>
    </source>
</evidence>
<feature type="repeat" description="ANK" evidence="1">
    <location>
        <begin position="75"/>
        <end position="100"/>
    </location>
</feature>
<dbReference type="SUPFAM" id="SSF48403">
    <property type="entry name" value="Ankyrin repeat"/>
    <property type="match status" value="1"/>
</dbReference>
<feature type="compositionally biased region" description="Polar residues" evidence="3">
    <location>
        <begin position="720"/>
        <end position="733"/>
    </location>
</feature>
<dbReference type="InterPro" id="IPR036770">
    <property type="entry name" value="Ankyrin_rpt-contain_sf"/>
</dbReference>
<keyword evidence="2" id="KW-0479">Metal-binding</keyword>
<name>A0A1Y2B326_9TREE</name>
<feature type="region of interest" description="Disordered" evidence="3">
    <location>
        <begin position="518"/>
        <end position="756"/>
    </location>
</feature>
<accession>A0A1Y2B326</accession>
<feature type="region of interest" description="Disordered" evidence="3">
    <location>
        <begin position="477"/>
        <end position="500"/>
    </location>
</feature>
<keyword evidence="2" id="KW-0863">Zinc-finger</keyword>
<feature type="domain" description="C3H1-type" evidence="4">
    <location>
        <begin position="187"/>
        <end position="211"/>
    </location>
</feature>
<reference evidence="5 6" key="1">
    <citation type="submission" date="2016-07" db="EMBL/GenBank/DDBJ databases">
        <title>Pervasive Adenine N6-methylation of Active Genes in Fungi.</title>
        <authorList>
            <consortium name="DOE Joint Genome Institute"/>
            <person name="Mondo S.J."/>
            <person name="Dannebaum R.O."/>
            <person name="Kuo R.C."/>
            <person name="Labutti K."/>
            <person name="Haridas S."/>
            <person name="Kuo A."/>
            <person name="Salamov A."/>
            <person name="Ahrendt S.R."/>
            <person name="Lipzen A."/>
            <person name="Sullivan W."/>
            <person name="Andreopoulos W.B."/>
            <person name="Clum A."/>
            <person name="Lindquist E."/>
            <person name="Daum C."/>
            <person name="Ramamoorthy G.K."/>
            <person name="Gryganskyi A."/>
            <person name="Culley D."/>
            <person name="Magnuson J.K."/>
            <person name="James T.Y."/>
            <person name="O'Malley M.A."/>
            <person name="Stajich J.E."/>
            <person name="Spatafora J.W."/>
            <person name="Visel A."/>
            <person name="Grigoriev I.V."/>
        </authorList>
    </citation>
    <scope>NUCLEOTIDE SEQUENCE [LARGE SCALE GENOMIC DNA]</scope>
    <source>
        <strain evidence="5 6">68-887.2</strain>
    </source>
</reference>
<dbReference type="Gene3D" id="1.25.40.20">
    <property type="entry name" value="Ankyrin repeat-containing domain"/>
    <property type="match status" value="1"/>
</dbReference>
<dbReference type="GO" id="GO:0008270">
    <property type="term" value="F:zinc ion binding"/>
    <property type="evidence" value="ECO:0007669"/>
    <property type="project" value="UniProtKB-KW"/>
</dbReference>
<feature type="region of interest" description="Disordered" evidence="3">
    <location>
        <begin position="248"/>
        <end position="309"/>
    </location>
</feature>
<feature type="region of interest" description="Disordered" evidence="3">
    <location>
        <begin position="139"/>
        <end position="182"/>
    </location>
</feature>
<dbReference type="GO" id="GO:0010468">
    <property type="term" value="P:regulation of gene expression"/>
    <property type="evidence" value="ECO:0007669"/>
    <property type="project" value="UniProtKB-ARBA"/>
</dbReference>